<name>J9GH51_9ZZZZ</name>
<organism evidence="6">
    <name type="scientific">gut metagenome</name>
    <dbReference type="NCBI Taxonomy" id="749906"/>
    <lineage>
        <taxon>unclassified sequences</taxon>
        <taxon>metagenomes</taxon>
        <taxon>organismal metagenomes</taxon>
    </lineage>
</organism>
<dbReference type="InterPro" id="IPR020828">
    <property type="entry name" value="GlycerAld_3-P_DH_NAD(P)-bd"/>
</dbReference>
<dbReference type="InterPro" id="IPR020829">
    <property type="entry name" value="GlycerAld_3-P_DH_cat"/>
</dbReference>
<dbReference type="NCBIfam" id="TIGR01534">
    <property type="entry name" value="GAPDH-I"/>
    <property type="match status" value="1"/>
</dbReference>
<protein>
    <submittedName>
        <fullName evidence="6">Glyceraldehyde-3-phosphate dehydrogenase A</fullName>
    </submittedName>
</protein>
<dbReference type="PANTHER" id="PTHR10836">
    <property type="entry name" value="GLYCERALDEHYDE 3-PHOSPHATE DEHYDROGENASE"/>
    <property type="match status" value="1"/>
</dbReference>
<dbReference type="GO" id="GO:0050661">
    <property type="term" value="F:NADP binding"/>
    <property type="evidence" value="ECO:0007669"/>
    <property type="project" value="InterPro"/>
</dbReference>
<dbReference type="SMART" id="SM00846">
    <property type="entry name" value="Gp_dh_N"/>
    <property type="match status" value="1"/>
</dbReference>
<evidence type="ECO:0000259" key="5">
    <source>
        <dbReference type="SMART" id="SM00846"/>
    </source>
</evidence>
<dbReference type="Gene3D" id="3.30.360.10">
    <property type="entry name" value="Dihydrodipicolinate Reductase, domain 2"/>
    <property type="match status" value="1"/>
</dbReference>
<dbReference type="Pfam" id="PF00044">
    <property type="entry name" value="Gp_dh_N"/>
    <property type="match status" value="1"/>
</dbReference>
<keyword evidence="4" id="KW-0520">NAD</keyword>
<dbReference type="CDD" id="cd18126">
    <property type="entry name" value="GAPDH_I_C"/>
    <property type="match status" value="1"/>
</dbReference>
<proteinExistence type="inferred from homology"/>
<comment type="subunit">
    <text evidence="2">Homotetramer.</text>
</comment>
<dbReference type="EMBL" id="AMCI01001062">
    <property type="protein sequence ID" value="EJX06782.1"/>
    <property type="molecule type" value="Genomic_DNA"/>
</dbReference>
<accession>J9GH51</accession>
<comment type="caution">
    <text evidence="6">The sequence shown here is derived from an EMBL/GenBank/DDBJ whole genome shotgun (WGS) entry which is preliminary data.</text>
</comment>
<dbReference type="FunFam" id="3.30.360.10:FF:000001">
    <property type="entry name" value="Glyceraldehyde-3-phosphate dehydrogenase"/>
    <property type="match status" value="1"/>
</dbReference>
<dbReference type="GO" id="GO:0006006">
    <property type="term" value="P:glucose metabolic process"/>
    <property type="evidence" value="ECO:0007669"/>
    <property type="project" value="InterPro"/>
</dbReference>
<sequence length="378" mass="41292">MNLIREYKNIFVILQRIRKETYGCTKKRYSNKYYKTLKSLNKMIKVGINGFGRIGRFVFRAAQKRNDIQIVGINDLCPVDYLAYMLKYDTMHGHFDGTIEADVENSKLIVNGNAIRVTAERNPADLKWNEIGAEYVVESTGLFLTKEKAQAHLDAGAKYVVMSAPSKDDTPMFVCGVNEKTYVKGTQFVSNASCTTNCLAPIAKVLNDKWGIKDGLMTTVHSTTATQKTVDGPSMKDWRGGRAASGNIIPSSTGAAKAVGKVIPELNGKLTGMSMRVPTLDVSVVDLTVNLAKPATYAEICAAMKEASEGELKGVLGYTDEAVVSSDFLGDTRTSIFDAKAGIALTDTFVKVVSWYDNEIGYSNKVLDLIAHMASVNA</sequence>
<dbReference type="InterPro" id="IPR006424">
    <property type="entry name" value="Glyceraldehyde-3-P_DH_1"/>
</dbReference>
<dbReference type="PANTHER" id="PTHR10836:SF76">
    <property type="entry name" value="GLYCERALDEHYDE-3-PHOSPHATE DEHYDROGENASE-RELATED"/>
    <property type="match status" value="1"/>
</dbReference>
<dbReference type="GO" id="GO:0016620">
    <property type="term" value="F:oxidoreductase activity, acting on the aldehyde or oxo group of donors, NAD or NADP as acceptor"/>
    <property type="evidence" value="ECO:0007669"/>
    <property type="project" value="InterPro"/>
</dbReference>
<dbReference type="CDD" id="cd05214">
    <property type="entry name" value="GAPDH_I_N"/>
    <property type="match status" value="1"/>
</dbReference>
<dbReference type="PIRSF" id="PIRSF000149">
    <property type="entry name" value="GAP_DH"/>
    <property type="match status" value="1"/>
</dbReference>
<dbReference type="InterPro" id="IPR036291">
    <property type="entry name" value="NAD(P)-bd_dom_sf"/>
</dbReference>
<keyword evidence="3" id="KW-0560">Oxidoreductase</keyword>
<dbReference type="SUPFAM" id="SSF55347">
    <property type="entry name" value="Glyceraldehyde-3-phosphate dehydrogenase-like, C-terminal domain"/>
    <property type="match status" value="1"/>
</dbReference>
<dbReference type="InterPro" id="IPR020831">
    <property type="entry name" value="GlycerAld/Erythrose_P_DH"/>
</dbReference>
<dbReference type="GO" id="GO:0051287">
    <property type="term" value="F:NAD binding"/>
    <property type="evidence" value="ECO:0007669"/>
    <property type="project" value="InterPro"/>
</dbReference>
<comment type="similarity">
    <text evidence="1">Belongs to the glyceraldehyde-3-phosphate dehydrogenase family.</text>
</comment>
<evidence type="ECO:0000256" key="2">
    <source>
        <dbReference type="ARBA" id="ARBA00011881"/>
    </source>
</evidence>
<dbReference type="Pfam" id="PF02800">
    <property type="entry name" value="Gp_dh_C"/>
    <property type="match status" value="1"/>
</dbReference>
<evidence type="ECO:0000313" key="6">
    <source>
        <dbReference type="EMBL" id="EJX06782.1"/>
    </source>
</evidence>
<dbReference type="PROSITE" id="PS00071">
    <property type="entry name" value="GAPDH"/>
    <property type="match status" value="1"/>
</dbReference>
<gene>
    <name evidence="6" type="ORF">EVA_05115</name>
</gene>
<dbReference type="AlphaFoldDB" id="J9GH51"/>
<dbReference type="PRINTS" id="PR00078">
    <property type="entry name" value="G3PDHDRGNASE"/>
</dbReference>
<evidence type="ECO:0000256" key="1">
    <source>
        <dbReference type="ARBA" id="ARBA00007406"/>
    </source>
</evidence>
<dbReference type="FunFam" id="3.40.50.720:FF:000001">
    <property type="entry name" value="Glyceraldehyde-3-phosphate dehydrogenase"/>
    <property type="match status" value="1"/>
</dbReference>
<reference evidence="6" key="1">
    <citation type="journal article" date="2012" name="PLoS ONE">
        <title>Gene sets for utilization of primary and secondary nutrition supplies in the distal gut of endangered iberian lynx.</title>
        <authorList>
            <person name="Alcaide M."/>
            <person name="Messina E."/>
            <person name="Richter M."/>
            <person name="Bargiela R."/>
            <person name="Peplies J."/>
            <person name="Huws S.A."/>
            <person name="Newbold C.J."/>
            <person name="Golyshin P.N."/>
            <person name="Simon M.A."/>
            <person name="Lopez G."/>
            <person name="Yakimov M.M."/>
            <person name="Ferrer M."/>
        </authorList>
    </citation>
    <scope>NUCLEOTIDE SEQUENCE</scope>
</reference>
<dbReference type="Gene3D" id="3.40.50.720">
    <property type="entry name" value="NAD(P)-binding Rossmann-like Domain"/>
    <property type="match status" value="1"/>
</dbReference>
<feature type="domain" description="Glyceraldehyde 3-phosphate dehydrogenase NAD(P) binding" evidence="5">
    <location>
        <begin position="44"/>
        <end position="194"/>
    </location>
</feature>
<evidence type="ECO:0000256" key="4">
    <source>
        <dbReference type="ARBA" id="ARBA00023027"/>
    </source>
</evidence>
<dbReference type="InterPro" id="IPR020830">
    <property type="entry name" value="GlycerAld_3-P_DH_AS"/>
</dbReference>
<evidence type="ECO:0000256" key="3">
    <source>
        <dbReference type="ARBA" id="ARBA00023002"/>
    </source>
</evidence>
<dbReference type="SUPFAM" id="SSF51735">
    <property type="entry name" value="NAD(P)-binding Rossmann-fold domains"/>
    <property type="match status" value="1"/>
</dbReference>